<dbReference type="Proteomes" id="UP001318040">
    <property type="component" value="Chromosome 8"/>
</dbReference>
<dbReference type="GO" id="GO:0005576">
    <property type="term" value="C:extracellular region"/>
    <property type="evidence" value="ECO:0007669"/>
    <property type="project" value="UniProtKB-SubCell"/>
</dbReference>
<evidence type="ECO:0000256" key="3">
    <source>
        <dbReference type="ARBA" id="ARBA00022729"/>
    </source>
</evidence>
<evidence type="ECO:0000313" key="8">
    <source>
        <dbReference type="RefSeq" id="XP_032805775.1"/>
    </source>
</evidence>
<dbReference type="PANTHER" id="PTHR14002">
    <property type="entry name" value="ENDOGLIN/TGF-BETA RECEPTOR TYPE III"/>
    <property type="match status" value="1"/>
</dbReference>
<dbReference type="PROSITE" id="PS51034">
    <property type="entry name" value="ZP_2"/>
    <property type="match status" value="1"/>
</dbReference>
<evidence type="ECO:0000313" key="7">
    <source>
        <dbReference type="Proteomes" id="UP001318040"/>
    </source>
</evidence>
<dbReference type="RefSeq" id="XP_032805775.1">
    <property type="nucleotide sequence ID" value="XM_032949884.1"/>
</dbReference>
<proteinExistence type="predicted"/>
<keyword evidence="7" id="KW-1185">Reference proteome</keyword>
<keyword evidence="5" id="KW-0325">Glycoprotein</keyword>
<dbReference type="InterPro" id="IPR001507">
    <property type="entry name" value="ZP_dom"/>
</dbReference>
<keyword evidence="2" id="KW-0964">Secreted</keyword>
<dbReference type="InterPro" id="IPR042235">
    <property type="entry name" value="ZP-C_dom"/>
</dbReference>
<dbReference type="InterPro" id="IPR017977">
    <property type="entry name" value="ZP_dom_CS"/>
</dbReference>
<keyword evidence="3" id="KW-0732">Signal</keyword>
<accession>A0AAJ7WQ25</accession>
<dbReference type="AlphaFoldDB" id="A0AAJ7WQ25"/>
<feature type="domain" description="ZP" evidence="6">
    <location>
        <begin position="52"/>
        <end position="325"/>
    </location>
</feature>
<dbReference type="InterPro" id="IPR055355">
    <property type="entry name" value="ZP-C"/>
</dbReference>
<dbReference type="GO" id="GO:0005201">
    <property type="term" value="F:extracellular matrix structural constituent"/>
    <property type="evidence" value="ECO:0007669"/>
    <property type="project" value="TreeGrafter"/>
</dbReference>
<dbReference type="KEGG" id="pmrn:116940283"/>
<dbReference type="PROSITE" id="PS00682">
    <property type="entry name" value="ZP_1"/>
    <property type="match status" value="1"/>
</dbReference>
<gene>
    <name evidence="8" type="primary">LOC116940283</name>
</gene>
<organism evidence="7 8">
    <name type="scientific">Petromyzon marinus</name>
    <name type="common">Sea lamprey</name>
    <dbReference type="NCBI Taxonomy" id="7757"/>
    <lineage>
        <taxon>Eukaryota</taxon>
        <taxon>Metazoa</taxon>
        <taxon>Chordata</taxon>
        <taxon>Craniata</taxon>
        <taxon>Vertebrata</taxon>
        <taxon>Cyclostomata</taxon>
        <taxon>Hyperoartia</taxon>
        <taxon>Petromyzontiformes</taxon>
        <taxon>Petromyzontidae</taxon>
        <taxon>Petromyzon</taxon>
    </lineage>
</organism>
<dbReference type="PANTHER" id="PTHR14002:SF13">
    <property type="entry name" value="BETA-TECTORIN"/>
    <property type="match status" value="1"/>
</dbReference>
<protein>
    <submittedName>
        <fullName evidence="8">Beta-tectorin-like isoform X1</fullName>
    </submittedName>
</protein>
<name>A0AAJ7WQ25_PETMA</name>
<comment type="subcellular location">
    <subcellularLocation>
        <location evidence="1">Secreted</location>
    </subcellularLocation>
</comment>
<dbReference type="SMART" id="SM00241">
    <property type="entry name" value="ZP"/>
    <property type="match status" value="1"/>
</dbReference>
<dbReference type="Gene3D" id="2.60.40.3210">
    <property type="entry name" value="Zona pellucida, ZP-N domain"/>
    <property type="match status" value="1"/>
</dbReference>
<dbReference type="Gene3D" id="2.60.40.4100">
    <property type="entry name" value="Zona pellucida, ZP-C domain"/>
    <property type="match status" value="1"/>
</dbReference>
<evidence type="ECO:0000256" key="1">
    <source>
        <dbReference type="ARBA" id="ARBA00004613"/>
    </source>
</evidence>
<evidence type="ECO:0000256" key="5">
    <source>
        <dbReference type="ARBA" id="ARBA00023180"/>
    </source>
</evidence>
<sequence length="375" mass="41210">MWRAWHEGSGGRRSRRHHMEEAVGISVAVLALIVAHGALGCSPQRADYVWVSCFPNTITATVLECPFGWTLETLLLGGVCVNGVSNQGFYKFVIPDLTPSDFSYCGTQTQLVNQHGTPTYVFTNWITSRDQGAGVRFQPVNYTFSCSYKARYTMETAAFDQSVATIFVKNGSWGSFESQLSMNIFSGPTDNGRVRIIENSKFSVLKPAPFIVDATDIGSIVFIGIEAKGLSRRFKIVISKCWATPSTNSNGSMGLSLIHAECPSDNTVVIFENGHSQKSTFQFRSFRFRDVSGTSRVWLHCEVRLCDSHRATCSKSSCSSRQMRIETAEDNMGTLTQEFQLKENKAAACTCGPNAIAAGVHVFLLLPIVFGEGIP</sequence>
<evidence type="ECO:0000259" key="6">
    <source>
        <dbReference type="PROSITE" id="PS51034"/>
    </source>
</evidence>
<dbReference type="CTD" id="6975"/>
<reference evidence="8" key="1">
    <citation type="submission" date="2025-08" db="UniProtKB">
        <authorList>
            <consortium name="RefSeq"/>
        </authorList>
    </citation>
    <scope>IDENTIFICATION</scope>
    <source>
        <tissue evidence="8">Sperm</tissue>
    </source>
</reference>
<keyword evidence="4" id="KW-1015">Disulfide bond</keyword>
<evidence type="ECO:0000256" key="2">
    <source>
        <dbReference type="ARBA" id="ARBA00022525"/>
    </source>
</evidence>
<evidence type="ECO:0000256" key="4">
    <source>
        <dbReference type="ARBA" id="ARBA00023157"/>
    </source>
</evidence>
<dbReference type="Pfam" id="PF00100">
    <property type="entry name" value="Zona_pellucida"/>
    <property type="match status" value="1"/>
</dbReference>